<dbReference type="AlphaFoldDB" id="A0A1U7SPU6"/>
<dbReference type="Proteomes" id="UP000189705">
    <property type="component" value="Unplaced"/>
</dbReference>
<dbReference type="eggNOG" id="ENOG502QUKD">
    <property type="taxonomic scope" value="Eukaryota"/>
</dbReference>
<accession>A0A1U7SPU6</accession>
<dbReference type="InterPro" id="IPR039329">
    <property type="entry name" value="SIAE"/>
</dbReference>
<dbReference type="GO" id="GO:0001681">
    <property type="term" value="F:sialate O-acetylesterase activity"/>
    <property type="evidence" value="ECO:0007669"/>
    <property type="project" value="InterPro"/>
</dbReference>
<sequence>MKMFQATSVIQSEVELQDVAKIDLLRSFPAAGNLGHRNFTYFSAVCWLFSHHLYETLQYPIGLPSVLWNVMIHPLLNMTLRGIIWYQGSPVQIRAHCMWGVALLSLVLVSSEANTILNMDMYSCMFPAFIADWPRAFYMGSEGHTQPLLPGKNEICLRVWWHQTADCGYTCNQRMPNIFTAVVFILWSSKDHIPNMSADTARGLINVTWTGNPAPPDGQLHI</sequence>
<gene>
    <name evidence="2" type="primary">SIAE</name>
</gene>
<evidence type="ECO:0000313" key="1">
    <source>
        <dbReference type="Proteomes" id="UP000189705"/>
    </source>
</evidence>
<dbReference type="CTD" id="54414"/>
<dbReference type="InParanoid" id="A0A1U7SPU6"/>
<evidence type="ECO:0000313" key="2">
    <source>
        <dbReference type="RefSeq" id="XP_006034395.1"/>
    </source>
</evidence>
<protein>
    <submittedName>
        <fullName evidence="2">Sialate O-acetylesterase</fullName>
    </submittedName>
</protein>
<dbReference type="KEGG" id="asn:102370343"/>
<organism evidence="1 2">
    <name type="scientific">Alligator sinensis</name>
    <name type="common">Chinese alligator</name>
    <dbReference type="NCBI Taxonomy" id="38654"/>
    <lineage>
        <taxon>Eukaryota</taxon>
        <taxon>Metazoa</taxon>
        <taxon>Chordata</taxon>
        <taxon>Craniata</taxon>
        <taxon>Vertebrata</taxon>
        <taxon>Euteleostomi</taxon>
        <taxon>Archelosauria</taxon>
        <taxon>Archosauria</taxon>
        <taxon>Crocodylia</taxon>
        <taxon>Alligatoridae</taxon>
        <taxon>Alligatorinae</taxon>
        <taxon>Alligator</taxon>
    </lineage>
</organism>
<keyword evidence="1" id="KW-1185">Reference proteome</keyword>
<proteinExistence type="predicted"/>
<reference evidence="2" key="1">
    <citation type="submission" date="2025-08" db="UniProtKB">
        <authorList>
            <consortium name="RefSeq"/>
        </authorList>
    </citation>
    <scope>IDENTIFICATION</scope>
</reference>
<dbReference type="RefSeq" id="XP_006034395.1">
    <property type="nucleotide sequence ID" value="XM_006034333.1"/>
</dbReference>
<name>A0A1U7SPU6_ALLSI</name>
<dbReference type="OrthoDB" id="42638at2759"/>
<dbReference type="GO" id="GO:0005975">
    <property type="term" value="P:carbohydrate metabolic process"/>
    <property type="evidence" value="ECO:0007669"/>
    <property type="project" value="TreeGrafter"/>
</dbReference>
<dbReference type="PANTHER" id="PTHR22901:SF0">
    <property type="entry name" value="SIALATE O-ACETYLESTERASE"/>
    <property type="match status" value="1"/>
</dbReference>
<dbReference type="SUPFAM" id="SSF52266">
    <property type="entry name" value="SGNH hydrolase"/>
    <property type="match status" value="1"/>
</dbReference>
<dbReference type="GeneID" id="102370343"/>
<dbReference type="PANTHER" id="PTHR22901">
    <property type="entry name" value="SIALATE O-ACETYLESTERASE"/>
    <property type="match status" value="1"/>
</dbReference>
<dbReference type="STRING" id="38654.A0A1U7SPU6"/>